<keyword evidence="1" id="KW-0285">Flavoprotein</keyword>
<dbReference type="RefSeq" id="XP_035344551.1">
    <property type="nucleotide sequence ID" value="XM_035488658.1"/>
</dbReference>
<evidence type="ECO:0000256" key="3">
    <source>
        <dbReference type="ARBA" id="ARBA00023002"/>
    </source>
</evidence>
<dbReference type="Proteomes" id="UP000509510">
    <property type="component" value="Chromosome III"/>
</dbReference>
<dbReference type="GeneID" id="55992992"/>
<evidence type="ECO:0000313" key="5">
    <source>
        <dbReference type="EMBL" id="QKX58373.1"/>
    </source>
</evidence>
<dbReference type="PANTHER" id="PTHR46720">
    <property type="entry name" value="HYDROXYLASE, PUTATIVE (AFU_ORTHOLOGUE AFUA_3G01460)-RELATED"/>
    <property type="match status" value="1"/>
</dbReference>
<dbReference type="KEGG" id="trg:TRUGW13939_05495"/>
<dbReference type="Pfam" id="PF01494">
    <property type="entry name" value="FAD_binding_3"/>
    <property type="match status" value="1"/>
</dbReference>
<reference evidence="6" key="1">
    <citation type="submission" date="2020-06" db="EMBL/GenBank/DDBJ databases">
        <title>A chromosome-scale genome assembly of Talaromyces rugulosus W13939.</title>
        <authorList>
            <person name="Wang B."/>
            <person name="Guo L."/>
            <person name="Ye K."/>
            <person name="Wang L."/>
        </authorList>
    </citation>
    <scope>NUCLEOTIDE SEQUENCE [LARGE SCALE GENOMIC DNA]</scope>
    <source>
        <strain evidence="6">W13939</strain>
    </source>
</reference>
<feature type="domain" description="FAD-binding" evidence="4">
    <location>
        <begin position="13"/>
        <end position="361"/>
    </location>
</feature>
<dbReference type="OrthoDB" id="417877at2759"/>
<dbReference type="PANTHER" id="PTHR46720:SF3">
    <property type="entry name" value="FAD-BINDING DOMAIN-CONTAINING PROTEIN-RELATED"/>
    <property type="match status" value="1"/>
</dbReference>
<accession>A0A7H8R0C7</accession>
<sequence length="462" mass="51225">MSTEPNHANVLRIAIIGGGPAGLGAAIALSALPNVRITLYEKARELREVGAGISIGYNCWKVLELLGAAEDVRGHLQQNVLYRNGLSGEIKRVKPAPSSVPLKYRSRRVKRTRLQAALISKVPPGIIQLNKKLVSIHDAGTQGVHLTFEDGAKTTADLVVGGDGIRSVIRTSLFPEHITKFTGTTIWRTLIPAKSLSHIHDLFPDTSWWHGPSGHCYFSLVDDPSEFLDSSTSSSSEQMIEVSCRYLIDPALDTEKRFSWGVPATNERVNVHFTQYDRRVRDALSRVPEGGWKEFSAFSGPRLERLVGWGKVVLLGDASHPLSGAFGSGAAFALEDGWILARAIELVTSRASSTFSDSDHDRQVIKARNIADALEIFNDIRSPYYRRMYEHLDSQKAKVSRAQTEAKSQSSDPTYIFESVLASRLEAFPVGDELSWIYKNDIAIIWQQYLRSKREARTAARI</sequence>
<evidence type="ECO:0000259" key="4">
    <source>
        <dbReference type="Pfam" id="PF01494"/>
    </source>
</evidence>
<keyword evidence="6" id="KW-1185">Reference proteome</keyword>
<name>A0A7H8R0C7_TALRU</name>
<dbReference type="GO" id="GO:0044550">
    <property type="term" value="P:secondary metabolite biosynthetic process"/>
    <property type="evidence" value="ECO:0007669"/>
    <property type="project" value="TreeGrafter"/>
</dbReference>
<keyword evidence="2" id="KW-0274">FAD</keyword>
<evidence type="ECO:0000256" key="1">
    <source>
        <dbReference type="ARBA" id="ARBA00022630"/>
    </source>
</evidence>
<dbReference type="EMBL" id="CP055900">
    <property type="protein sequence ID" value="QKX58373.1"/>
    <property type="molecule type" value="Genomic_DNA"/>
</dbReference>
<evidence type="ECO:0000313" key="6">
    <source>
        <dbReference type="Proteomes" id="UP000509510"/>
    </source>
</evidence>
<dbReference type="AlphaFoldDB" id="A0A7H8R0C7"/>
<proteinExistence type="predicted"/>
<dbReference type="InterPro" id="IPR051104">
    <property type="entry name" value="FAD_monoxygenase"/>
</dbReference>
<organism evidence="5 6">
    <name type="scientific">Talaromyces rugulosus</name>
    <name type="common">Penicillium rugulosum</name>
    <dbReference type="NCBI Taxonomy" id="121627"/>
    <lineage>
        <taxon>Eukaryota</taxon>
        <taxon>Fungi</taxon>
        <taxon>Dikarya</taxon>
        <taxon>Ascomycota</taxon>
        <taxon>Pezizomycotina</taxon>
        <taxon>Eurotiomycetes</taxon>
        <taxon>Eurotiomycetidae</taxon>
        <taxon>Eurotiales</taxon>
        <taxon>Trichocomaceae</taxon>
        <taxon>Talaromyces</taxon>
        <taxon>Talaromyces sect. Islandici</taxon>
    </lineage>
</organism>
<gene>
    <name evidence="5" type="ORF">TRUGW13939_05495</name>
</gene>
<dbReference type="InterPro" id="IPR002938">
    <property type="entry name" value="FAD-bd"/>
</dbReference>
<evidence type="ECO:0000256" key="2">
    <source>
        <dbReference type="ARBA" id="ARBA00022827"/>
    </source>
</evidence>
<protein>
    <recommendedName>
        <fullName evidence="4">FAD-binding domain-containing protein</fullName>
    </recommendedName>
</protein>
<keyword evidence="3" id="KW-0560">Oxidoreductase</keyword>
<dbReference type="SUPFAM" id="SSF51905">
    <property type="entry name" value="FAD/NAD(P)-binding domain"/>
    <property type="match status" value="1"/>
</dbReference>
<dbReference type="PRINTS" id="PR00420">
    <property type="entry name" value="RNGMNOXGNASE"/>
</dbReference>
<dbReference type="GO" id="GO:0016491">
    <property type="term" value="F:oxidoreductase activity"/>
    <property type="evidence" value="ECO:0007669"/>
    <property type="project" value="UniProtKB-KW"/>
</dbReference>
<dbReference type="Gene3D" id="3.50.50.60">
    <property type="entry name" value="FAD/NAD(P)-binding domain"/>
    <property type="match status" value="1"/>
</dbReference>
<dbReference type="GO" id="GO:0071949">
    <property type="term" value="F:FAD binding"/>
    <property type="evidence" value="ECO:0007669"/>
    <property type="project" value="InterPro"/>
</dbReference>
<dbReference type="InterPro" id="IPR036188">
    <property type="entry name" value="FAD/NAD-bd_sf"/>
</dbReference>